<dbReference type="AlphaFoldDB" id="A0A251X062"/>
<sequence>MDADLFLVVGLVLLAFALPPILGAFSEGRAPRAAAIVVLVGGTLVVLAVNERPYEIADIPHAFTRVVGRFIN</sequence>
<evidence type="ECO:0008006" key="4">
    <source>
        <dbReference type="Google" id="ProtNLM"/>
    </source>
</evidence>
<keyword evidence="1" id="KW-1133">Transmembrane helix</keyword>
<feature type="transmembrane region" description="Helical" evidence="1">
    <location>
        <begin position="33"/>
        <end position="50"/>
    </location>
</feature>
<comment type="caution">
    <text evidence="2">The sequence shown here is derived from an EMBL/GenBank/DDBJ whole genome shotgun (WGS) entry which is preliminary data.</text>
</comment>
<dbReference type="RefSeq" id="WP_086449770.1">
    <property type="nucleotide sequence ID" value="NZ_MSPP01000001.1"/>
</dbReference>
<evidence type="ECO:0000313" key="2">
    <source>
        <dbReference type="EMBL" id="OUD10119.1"/>
    </source>
</evidence>
<keyword evidence="1" id="KW-0472">Membrane</keyword>
<proteinExistence type="predicted"/>
<gene>
    <name evidence="2" type="ORF">BVC71_00955</name>
</gene>
<evidence type="ECO:0000256" key="1">
    <source>
        <dbReference type="SAM" id="Phobius"/>
    </source>
</evidence>
<keyword evidence="1" id="KW-0812">Transmembrane</keyword>
<dbReference type="Proteomes" id="UP000194664">
    <property type="component" value="Unassembled WGS sequence"/>
</dbReference>
<protein>
    <recommendedName>
        <fullName evidence="4">50S ribosomal protein L35</fullName>
    </recommendedName>
</protein>
<keyword evidence="3" id="KW-1185">Reference proteome</keyword>
<organism evidence="2 3">
    <name type="scientific">Marivivens niveibacter</name>
    <dbReference type="NCBI Taxonomy" id="1930667"/>
    <lineage>
        <taxon>Bacteria</taxon>
        <taxon>Pseudomonadati</taxon>
        <taxon>Pseudomonadota</taxon>
        <taxon>Alphaproteobacteria</taxon>
        <taxon>Rhodobacterales</taxon>
        <taxon>Paracoccaceae</taxon>
        <taxon>Marivivens group</taxon>
        <taxon>Marivivens</taxon>
    </lineage>
</organism>
<accession>A0A251X062</accession>
<reference evidence="2 3" key="1">
    <citation type="submission" date="2016-12" db="EMBL/GenBank/DDBJ databases">
        <title>The draft genome sequence of HSLHS2.</title>
        <authorList>
            <person name="Hu D."/>
            <person name="Wang L."/>
            <person name="Shao Z."/>
        </authorList>
    </citation>
    <scope>NUCLEOTIDE SEQUENCE [LARGE SCALE GENOMIC DNA]</scope>
    <source>
        <strain evidence="2">MCCC 1A06712</strain>
    </source>
</reference>
<evidence type="ECO:0000313" key="3">
    <source>
        <dbReference type="Proteomes" id="UP000194664"/>
    </source>
</evidence>
<dbReference type="EMBL" id="MSPP01000001">
    <property type="protein sequence ID" value="OUD10119.1"/>
    <property type="molecule type" value="Genomic_DNA"/>
</dbReference>
<name>A0A251X062_9RHOB</name>